<evidence type="ECO:0000313" key="5">
    <source>
        <dbReference type="EMBL" id="KAK5642240.1"/>
    </source>
</evidence>
<dbReference type="Gene3D" id="3.40.30.10">
    <property type="entry name" value="Glutaredoxin"/>
    <property type="match status" value="1"/>
</dbReference>
<dbReference type="Pfam" id="PF00043">
    <property type="entry name" value="GST_C"/>
    <property type="match status" value="1"/>
</dbReference>
<evidence type="ECO:0000259" key="3">
    <source>
        <dbReference type="PROSITE" id="PS50404"/>
    </source>
</evidence>
<dbReference type="SFLD" id="SFLDG00358">
    <property type="entry name" value="Main_(cytGST)"/>
    <property type="match status" value="1"/>
</dbReference>
<evidence type="ECO:0008006" key="7">
    <source>
        <dbReference type="Google" id="ProtNLM"/>
    </source>
</evidence>
<dbReference type="Pfam" id="PF02798">
    <property type="entry name" value="GST_N"/>
    <property type="match status" value="1"/>
</dbReference>
<dbReference type="Proteomes" id="UP001329430">
    <property type="component" value="Chromosome 6"/>
</dbReference>
<dbReference type="SUPFAM" id="SSF52833">
    <property type="entry name" value="Thioredoxin-like"/>
    <property type="match status" value="1"/>
</dbReference>
<sequence>MAPKLYYNDLSTPSRSVLLTAKAIGLELDLKMVNLRAGEHLIPEFLKMNPQHTVPTLDDNGYYLWDSHAINIYLASKYAKNDSLYPKDQQKRGIVNQRLFFNASILQPRMGAIIRPIIRQGATSMPQEKCDDLRDAYDFLETFLEGHDYMAGDSLTIADLSIVSIISSITPFVPITQNKHPRITRWYNRMQELPYYTEANQIGCDKLVGFIESKLA</sequence>
<dbReference type="PROSITE" id="PS50405">
    <property type="entry name" value="GST_CTER"/>
    <property type="match status" value="1"/>
</dbReference>
<reference evidence="5 6" key="1">
    <citation type="journal article" date="2024" name="Insects">
        <title>An Improved Chromosome-Level Genome Assembly of the Firefly Pyrocoelia pectoralis.</title>
        <authorList>
            <person name="Fu X."/>
            <person name="Meyer-Rochow V.B."/>
            <person name="Ballantyne L."/>
            <person name="Zhu X."/>
        </authorList>
    </citation>
    <scope>NUCLEOTIDE SEQUENCE [LARGE SCALE GENOMIC DNA]</scope>
    <source>
        <strain evidence="5">XCY_ONT2</strain>
    </source>
</reference>
<dbReference type="InterPro" id="IPR040079">
    <property type="entry name" value="Glutathione_S-Trfase"/>
</dbReference>
<comment type="caution">
    <text evidence="5">The sequence shown here is derived from an EMBL/GenBank/DDBJ whole genome shotgun (WGS) entry which is preliminary data.</text>
</comment>
<name>A0AAN7V5C7_9COLE</name>
<dbReference type="Gene3D" id="1.20.1050.10">
    <property type="match status" value="1"/>
</dbReference>
<dbReference type="CDD" id="cd03045">
    <property type="entry name" value="GST_N_Delta_Epsilon"/>
    <property type="match status" value="1"/>
</dbReference>
<accession>A0AAN7V5C7</accession>
<feature type="domain" description="GST C-terminal" evidence="4">
    <location>
        <begin position="88"/>
        <end position="215"/>
    </location>
</feature>
<organism evidence="5 6">
    <name type="scientific">Pyrocoelia pectoralis</name>
    <dbReference type="NCBI Taxonomy" id="417401"/>
    <lineage>
        <taxon>Eukaryota</taxon>
        <taxon>Metazoa</taxon>
        <taxon>Ecdysozoa</taxon>
        <taxon>Arthropoda</taxon>
        <taxon>Hexapoda</taxon>
        <taxon>Insecta</taxon>
        <taxon>Pterygota</taxon>
        <taxon>Neoptera</taxon>
        <taxon>Endopterygota</taxon>
        <taxon>Coleoptera</taxon>
        <taxon>Polyphaga</taxon>
        <taxon>Elateriformia</taxon>
        <taxon>Elateroidea</taxon>
        <taxon>Lampyridae</taxon>
        <taxon>Lampyrinae</taxon>
        <taxon>Pyrocoelia</taxon>
    </lineage>
</organism>
<dbReference type="InterPro" id="IPR036249">
    <property type="entry name" value="Thioredoxin-like_sf"/>
</dbReference>
<dbReference type="EMBL" id="JAVRBK010000006">
    <property type="protein sequence ID" value="KAK5642240.1"/>
    <property type="molecule type" value="Genomic_DNA"/>
</dbReference>
<protein>
    <recommendedName>
        <fullName evidence="7">Glutathione S-transferase</fullName>
    </recommendedName>
</protein>
<dbReference type="PANTHER" id="PTHR43969:SF9">
    <property type="entry name" value="GLUTATHIONE S TRANSFERASE D10, ISOFORM A-RELATED"/>
    <property type="match status" value="1"/>
</dbReference>
<keyword evidence="6" id="KW-1185">Reference proteome</keyword>
<feature type="domain" description="GST N-terminal" evidence="3">
    <location>
        <begin position="1"/>
        <end position="82"/>
    </location>
</feature>
<proteinExistence type="inferred from homology"/>
<dbReference type="CDD" id="cd03177">
    <property type="entry name" value="GST_C_Delta_Epsilon"/>
    <property type="match status" value="1"/>
</dbReference>
<dbReference type="PROSITE" id="PS50404">
    <property type="entry name" value="GST_NTER"/>
    <property type="match status" value="1"/>
</dbReference>
<dbReference type="AlphaFoldDB" id="A0AAN7V5C7"/>
<evidence type="ECO:0000313" key="6">
    <source>
        <dbReference type="Proteomes" id="UP001329430"/>
    </source>
</evidence>
<gene>
    <name evidence="5" type="ORF">RI129_008407</name>
</gene>
<evidence type="ECO:0000256" key="1">
    <source>
        <dbReference type="ARBA" id="ARBA00011738"/>
    </source>
</evidence>
<comment type="similarity">
    <text evidence="2">Belongs to the GST superfamily.</text>
</comment>
<dbReference type="FunFam" id="3.40.30.10:FF:000034">
    <property type="entry name" value="glutathione S-transferase 1"/>
    <property type="match status" value="1"/>
</dbReference>
<dbReference type="InterPro" id="IPR036282">
    <property type="entry name" value="Glutathione-S-Trfase_C_sf"/>
</dbReference>
<dbReference type="GO" id="GO:0006749">
    <property type="term" value="P:glutathione metabolic process"/>
    <property type="evidence" value="ECO:0007669"/>
    <property type="project" value="TreeGrafter"/>
</dbReference>
<dbReference type="SFLD" id="SFLDS00019">
    <property type="entry name" value="Glutathione_Transferase_(cytos"/>
    <property type="match status" value="1"/>
</dbReference>
<dbReference type="FunFam" id="1.20.1050.10:FF:000007">
    <property type="entry name" value="Glutathione S-transferase 1-1"/>
    <property type="match status" value="1"/>
</dbReference>
<evidence type="ECO:0000259" key="4">
    <source>
        <dbReference type="PROSITE" id="PS50405"/>
    </source>
</evidence>
<dbReference type="SUPFAM" id="SSF47616">
    <property type="entry name" value="GST C-terminal domain-like"/>
    <property type="match status" value="1"/>
</dbReference>
<comment type="subunit">
    <text evidence="1">Homodimer.</text>
</comment>
<dbReference type="InterPro" id="IPR010987">
    <property type="entry name" value="Glutathione-S-Trfase_C-like"/>
</dbReference>
<dbReference type="InterPro" id="IPR004046">
    <property type="entry name" value="GST_C"/>
</dbReference>
<dbReference type="SFLD" id="SFLDG01153">
    <property type="entry name" value="Main.4:_Theta-like"/>
    <property type="match status" value="1"/>
</dbReference>
<dbReference type="PANTHER" id="PTHR43969">
    <property type="entry name" value="GLUTATHIONE S TRANSFERASE D10, ISOFORM A-RELATED"/>
    <property type="match status" value="1"/>
</dbReference>
<dbReference type="InterPro" id="IPR004045">
    <property type="entry name" value="Glutathione_S-Trfase_N"/>
</dbReference>
<dbReference type="GO" id="GO:0004364">
    <property type="term" value="F:glutathione transferase activity"/>
    <property type="evidence" value="ECO:0007669"/>
    <property type="project" value="TreeGrafter"/>
</dbReference>
<evidence type="ECO:0000256" key="2">
    <source>
        <dbReference type="RuleBase" id="RU003494"/>
    </source>
</evidence>